<keyword evidence="3" id="KW-0813">Transport</keyword>
<evidence type="ECO:0000313" key="9">
    <source>
        <dbReference type="EMBL" id="GMH13616.1"/>
    </source>
</evidence>
<sequence>MEPLFSFGWTKSIRSSAAAMFNLILFRVSPFWAHLFYFILLSLFGFITLKLSKPRASSIPFSPPDLDLFFTSVSASTLSSMSTVEMEVFSSAQLFILAVLMLLGGEVFTSMIGLQLRKSKFKKPQDSNPDSIPQIELQIVNQKPSELAIYFGGIATNNSNNLKYNSMNCLCYVVSVYLLVVQVAGSSLVSLYVTLIPRARKVLSSKGIPTQIYSVFMAVSSFANCGFVPTNENMTIFRENSGLLLILLPLVLVGNTLFPFCLRMVIWVLERLSKRVEYAYILNSYGELGYAPLMSALRSSLLAATVVGLIVLQLVVFCAMEWNSESMVGLNSYQKFVVALFQTTNSRHAGESVVDLSVVSPAILVIFVVMMYLPPYTAFVPIGYRDLASANGTKSKRKWKNSIPDNLKLSDLSYIAIFVTIICITERIKLKEDPLNFSIFNILLEVVSAYGNVGISIGYSCKRRLIPDGNCKDAWYGFAGRWSNEGKLILIIVMFFGRLKKFNMRGGKAWQLA</sequence>
<protein>
    <recommendedName>
        <fullName evidence="11">Sodium transporter HKT1</fullName>
    </recommendedName>
</protein>
<dbReference type="Pfam" id="PF02386">
    <property type="entry name" value="TrkH"/>
    <property type="match status" value="1"/>
</dbReference>
<evidence type="ECO:0000313" key="10">
    <source>
        <dbReference type="Proteomes" id="UP001279734"/>
    </source>
</evidence>
<keyword evidence="10" id="KW-1185">Reference proteome</keyword>
<feature type="transmembrane region" description="Helical" evidence="8">
    <location>
        <begin position="31"/>
        <end position="52"/>
    </location>
</feature>
<evidence type="ECO:0000256" key="8">
    <source>
        <dbReference type="SAM" id="Phobius"/>
    </source>
</evidence>
<keyword evidence="7 8" id="KW-0472">Membrane</keyword>
<dbReference type="PANTHER" id="PTHR31064:SF30">
    <property type="entry name" value="HIGH-AFFINITY POTASSIUM TRANSPORT PROTEIN-RELATED"/>
    <property type="match status" value="1"/>
</dbReference>
<comment type="subcellular location">
    <subcellularLocation>
        <location evidence="1">Membrane</location>
        <topology evidence="1">Multi-pass membrane protein</topology>
    </subcellularLocation>
</comment>
<feature type="transmembrane region" description="Helical" evidence="8">
    <location>
        <begin position="169"/>
        <end position="192"/>
    </location>
</feature>
<dbReference type="InterPro" id="IPR003445">
    <property type="entry name" value="Cat_transpt"/>
</dbReference>
<evidence type="ECO:0000256" key="3">
    <source>
        <dbReference type="ARBA" id="ARBA00022448"/>
    </source>
</evidence>
<dbReference type="Proteomes" id="UP001279734">
    <property type="component" value="Unassembled WGS sequence"/>
</dbReference>
<dbReference type="GO" id="GO:0005886">
    <property type="term" value="C:plasma membrane"/>
    <property type="evidence" value="ECO:0007669"/>
    <property type="project" value="TreeGrafter"/>
</dbReference>
<evidence type="ECO:0008006" key="11">
    <source>
        <dbReference type="Google" id="ProtNLM"/>
    </source>
</evidence>
<dbReference type="PANTHER" id="PTHR31064">
    <property type="entry name" value="POTASSIUM TRANSPORT PROTEIN DDB_G0292412-RELATED"/>
    <property type="match status" value="1"/>
</dbReference>
<evidence type="ECO:0000256" key="4">
    <source>
        <dbReference type="ARBA" id="ARBA00022692"/>
    </source>
</evidence>
<keyword evidence="6" id="KW-0406">Ion transport</keyword>
<dbReference type="EMBL" id="BSYO01000013">
    <property type="protein sequence ID" value="GMH13616.1"/>
    <property type="molecule type" value="Genomic_DNA"/>
</dbReference>
<gene>
    <name evidence="9" type="ORF">Nepgr_015457</name>
</gene>
<proteinExistence type="inferred from homology"/>
<feature type="transmembrane region" description="Helical" evidence="8">
    <location>
        <begin position="212"/>
        <end position="230"/>
    </location>
</feature>
<keyword evidence="4 8" id="KW-0812">Transmembrane</keyword>
<feature type="transmembrane region" description="Helical" evidence="8">
    <location>
        <begin position="479"/>
        <end position="499"/>
    </location>
</feature>
<evidence type="ECO:0000256" key="7">
    <source>
        <dbReference type="ARBA" id="ARBA00023136"/>
    </source>
</evidence>
<organism evidence="9 10">
    <name type="scientific">Nepenthes gracilis</name>
    <name type="common">Slender pitcher plant</name>
    <dbReference type="NCBI Taxonomy" id="150966"/>
    <lineage>
        <taxon>Eukaryota</taxon>
        <taxon>Viridiplantae</taxon>
        <taxon>Streptophyta</taxon>
        <taxon>Embryophyta</taxon>
        <taxon>Tracheophyta</taxon>
        <taxon>Spermatophyta</taxon>
        <taxon>Magnoliopsida</taxon>
        <taxon>eudicotyledons</taxon>
        <taxon>Gunneridae</taxon>
        <taxon>Pentapetalae</taxon>
        <taxon>Caryophyllales</taxon>
        <taxon>Nepenthaceae</taxon>
        <taxon>Nepenthes</taxon>
    </lineage>
</organism>
<evidence type="ECO:0000256" key="5">
    <source>
        <dbReference type="ARBA" id="ARBA00022989"/>
    </source>
</evidence>
<name>A0AAD3SNN4_NEPGR</name>
<evidence type="ECO:0000256" key="6">
    <source>
        <dbReference type="ARBA" id="ARBA00023065"/>
    </source>
</evidence>
<comment type="caution">
    <text evidence="9">The sequence shown here is derived from an EMBL/GenBank/DDBJ whole genome shotgun (WGS) entry which is preliminary data.</text>
</comment>
<keyword evidence="5 8" id="KW-1133">Transmembrane helix</keyword>
<feature type="transmembrane region" description="Helical" evidence="8">
    <location>
        <begin position="94"/>
        <end position="114"/>
    </location>
</feature>
<reference evidence="9" key="1">
    <citation type="submission" date="2023-05" db="EMBL/GenBank/DDBJ databases">
        <title>Nepenthes gracilis genome sequencing.</title>
        <authorList>
            <person name="Fukushima K."/>
        </authorList>
    </citation>
    <scope>NUCLEOTIDE SEQUENCE</scope>
    <source>
        <strain evidence="9">SING2019-196</strain>
    </source>
</reference>
<dbReference type="AlphaFoldDB" id="A0AAD3SNN4"/>
<feature type="transmembrane region" description="Helical" evidence="8">
    <location>
        <begin position="437"/>
        <end position="459"/>
    </location>
</feature>
<dbReference type="GO" id="GO:0015081">
    <property type="term" value="F:sodium ion transmembrane transporter activity"/>
    <property type="evidence" value="ECO:0007669"/>
    <property type="project" value="TreeGrafter"/>
</dbReference>
<dbReference type="InterPro" id="IPR051143">
    <property type="entry name" value="TrkH_K-transport"/>
</dbReference>
<feature type="transmembrane region" description="Helical" evidence="8">
    <location>
        <begin position="242"/>
        <end position="269"/>
    </location>
</feature>
<accession>A0AAD3SNN4</accession>
<evidence type="ECO:0000256" key="1">
    <source>
        <dbReference type="ARBA" id="ARBA00004141"/>
    </source>
</evidence>
<feature type="transmembrane region" description="Helical" evidence="8">
    <location>
        <begin position="353"/>
        <end position="373"/>
    </location>
</feature>
<comment type="similarity">
    <text evidence="2">Belongs to the TrkH potassium transport family. HKT (TC 2.A.38.3) subfamily.</text>
</comment>
<evidence type="ECO:0000256" key="2">
    <source>
        <dbReference type="ARBA" id="ARBA00010864"/>
    </source>
</evidence>
<feature type="transmembrane region" description="Helical" evidence="8">
    <location>
        <begin position="301"/>
        <end position="320"/>
    </location>
</feature>